<dbReference type="Proteomes" id="UP000018208">
    <property type="component" value="Unassembled WGS sequence"/>
</dbReference>
<evidence type="ECO:0000313" key="2">
    <source>
        <dbReference type="EMBL" id="KAH0574699.1"/>
    </source>
</evidence>
<reference evidence="1 2" key="1">
    <citation type="journal article" date="2014" name="PLoS Genet.">
        <title>The Genome of Spironucleus salmonicida Highlights a Fish Pathogen Adapted to Fluctuating Environments.</title>
        <authorList>
            <person name="Xu F."/>
            <person name="Jerlstrom-Hultqvist J."/>
            <person name="Einarsson E."/>
            <person name="Astvaldsson A."/>
            <person name="Svard S.G."/>
            <person name="Andersson J.O."/>
        </authorList>
    </citation>
    <scope>NUCLEOTIDE SEQUENCE</scope>
    <source>
        <strain evidence="2">ATCC 50377</strain>
    </source>
</reference>
<proteinExistence type="predicted"/>
<gene>
    <name evidence="1" type="ORF">SS50377_18496</name>
    <name evidence="2" type="ORF">SS50377_22314</name>
</gene>
<evidence type="ECO:0000313" key="1">
    <source>
        <dbReference type="EMBL" id="EST42192.1"/>
    </source>
</evidence>
<evidence type="ECO:0000313" key="3">
    <source>
        <dbReference type="Proteomes" id="UP000018208"/>
    </source>
</evidence>
<keyword evidence="3" id="KW-1185">Reference proteome</keyword>
<sequence>MIKKFQNSPIQQILNSTDIQPFNSFKKFTKIEDLISYFDPSVERQVQLLLEDKLLTFTGTQCLPQIADDILCHIGSRNQIYYDFDKVKDNTVISCQVPGNLIQFSLSSDAMVTVQFAKALLSANQILYSKFNISVPLETPQIIKILEIQNNQKRDLIYVKTAQRRHIDYSEIQKKVFYQDTQLNMSELVAQLIDQPPADFVLYGYKRFKTVDFDSIFTLKPLYNSINHQKLYRMTFRFQMDESLNLNLHSNIDCKVEKYPVKISSPDTFTDIFDLFLGFEIVANKESFYLTNGNIQSENWIRQCNQNFLFLCNYLFDQMDHDQREQARTIDFGESIRQNANCFIQMLKIINEDEYHYTISEIAQIIKNE</sequence>
<reference evidence="2" key="2">
    <citation type="submission" date="2020-12" db="EMBL/GenBank/DDBJ databases">
        <title>New Spironucleus salmonicida genome in near-complete chromosomes.</title>
        <authorList>
            <person name="Xu F."/>
            <person name="Kurt Z."/>
            <person name="Jimenez-Gonzalez A."/>
            <person name="Astvaldsson A."/>
            <person name="Andersson J.O."/>
            <person name="Svard S.G."/>
        </authorList>
    </citation>
    <scope>NUCLEOTIDE SEQUENCE</scope>
    <source>
        <strain evidence="2">ATCC 50377</strain>
    </source>
</reference>
<dbReference type="EMBL" id="KI546166">
    <property type="protein sequence ID" value="EST42192.1"/>
    <property type="molecule type" value="Genomic_DNA"/>
</dbReference>
<dbReference type="VEuPathDB" id="GiardiaDB:SS50377_22314"/>
<dbReference type="EMBL" id="AUWU02000003">
    <property type="protein sequence ID" value="KAH0574699.1"/>
    <property type="molecule type" value="Genomic_DNA"/>
</dbReference>
<protein>
    <submittedName>
        <fullName evidence="1">Uncharacterized protein</fullName>
    </submittedName>
</protein>
<name>V6LCM0_9EUKA</name>
<organism evidence="1">
    <name type="scientific">Spironucleus salmonicida</name>
    <dbReference type="NCBI Taxonomy" id="348837"/>
    <lineage>
        <taxon>Eukaryota</taxon>
        <taxon>Metamonada</taxon>
        <taxon>Diplomonadida</taxon>
        <taxon>Hexamitidae</taxon>
        <taxon>Hexamitinae</taxon>
        <taxon>Spironucleus</taxon>
    </lineage>
</organism>
<accession>V6LCM0</accession>
<dbReference type="AlphaFoldDB" id="V6LCM0"/>